<accession>A0A090I4N5</accession>
<dbReference type="AlphaFoldDB" id="A0A090I4N5"/>
<feature type="region of interest" description="Disordered" evidence="1">
    <location>
        <begin position="377"/>
        <end position="412"/>
    </location>
</feature>
<dbReference type="EMBL" id="LN515531">
    <property type="protein sequence ID" value="CEA12775.1"/>
    <property type="molecule type" value="Genomic_DNA"/>
</dbReference>
<evidence type="ECO:0008006" key="3">
    <source>
        <dbReference type="Google" id="ProtNLM"/>
    </source>
</evidence>
<evidence type="ECO:0000256" key="1">
    <source>
        <dbReference type="SAM" id="MobiDB-lite"/>
    </source>
</evidence>
<feature type="compositionally biased region" description="Basic and acidic residues" evidence="1">
    <location>
        <begin position="377"/>
        <end position="398"/>
    </location>
</feature>
<reference evidence="2" key="1">
    <citation type="submission" date="2014-08" db="EMBL/GenBank/DDBJ databases">
        <authorList>
            <person name="Wibberg D."/>
        </authorList>
    </citation>
    <scope>NUCLEOTIDE SEQUENCE</scope>
</reference>
<sequence>MGLLDRINYKNFLLRNAEPNAIEETGIDTDDTTTTDTDAIDLIDTVPFKVKRTIKNCRFAANDPIVKGIINDNITKTISNFVIEGDNQDAVNHIIERCKSTDWDINQVMRDLLWAGQVDGEVFTNKIIIENRIHLRILAFDAENYRIKKIYDEYGKVTGFKQLTQRNKETNKGWLAKKFEELEEKLEEWTVPFQPGEIINAKYMELKGKGRSIVMDILDPVYYRRVLSDLMPKTVFKNSNILIVTMGNKDAPGKRLTKKSREAVVEATTDYHKKGVVVLPFGLEAEMIGTSQLPDIPKYKQDFKNEIFDGLSTPHALFDTEGSNRATAEVLMDSETSGRVVFLEYNREWLKKYIENELFTPELELAGKKGNVWINFHPKDKDKKSGYLETDENKGKEPSEEETDEGVNDDGD</sequence>
<dbReference type="KEGG" id="mfi:DSM1535_0413"/>
<evidence type="ECO:0000313" key="2">
    <source>
        <dbReference type="EMBL" id="CEA12775.1"/>
    </source>
</evidence>
<dbReference type="RefSeq" id="WP_048072076.1">
    <property type="nucleotide sequence ID" value="NZ_JARVXG010000051.1"/>
</dbReference>
<feature type="compositionally biased region" description="Acidic residues" evidence="1">
    <location>
        <begin position="399"/>
        <end position="412"/>
    </location>
</feature>
<proteinExistence type="predicted"/>
<name>A0A090I4N5_METFO</name>
<dbReference type="PATRIC" id="fig|2162.9.peg.430"/>
<organism evidence="2">
    <name type="scientific">Methanobacterium formicicum</name>
    <dbReference type="NCBI Taxonomy" id="2162"/>
    <lineage>
        <taxon>Archaea</taxon>
        <taxon>Methanobacteriati</taxon>
        <taxon>Methanobacteriota</taxon>
        <taxon>Methanomada group</taxon>
        <taxon>Methanobacteria</taxon>
        <taxon>Methanobacteriales</taxon>
        <taxon>Methanobacteriaceae</taxon>
        <taxon>Methanobacterium</taxon>
    </lineage>
</organism>
<gene>
    <name evidence="2" type="ORF">DSM1535_0413</name>
</gene>
<protein>
    <recommendedName>
        <fullName evidence="3">Phage portal protein</fullName>
    </recommendedName>
</protein>